<evidence type="ECO:0000256" key="3">
    <source>
        <dbReference type="ARBA" id="ARBA00022519"/>
    </source>
</evidence>
<keyword evidence="9 10" id="KW-0464">Manganese</keyword>
<keyword evidence="4 10" id="KW-0441">Lipid A biosynthesis</keyword>
<feature type="binding site" evidence="10">
    <location>
        <position position="197"/>
    </location>
    <ligand>
        <name>Mn(2+)</name>
        <dbReference type="ChEBI" id="CHEBI:29035"/>
        <label>1</label>
    </ligand>
</feature>
<keyword evidence="6 10" id="KW-0378">Hydrolase</keyword>
<evidence type="ECO:0000313" key="12">
    <source>
        <dbReference type="EMBL" id="TCO41920.1"/>
    </source>
</evidence>
<protein>
    <recommendedName>
        <fullName evidence="10">UDP-2,3-diacylglucosamine hydrolase</fullName>
        <ecNumber evidence="10">3.6.1.54</ecNumber>
    </recommendedName>
    <alternativeName>
        <fullName evidence="10">UDP-2,3-diacylglucosamine diphosphatase</fullName>
    </alternativeName>
</protein>
<comment type="similarity">
    <text evidence="10">Belongs to the LpxH family.</text>
</comment>
<dbReference type="EC" id="3.6.1.54" evidence="10"/>
<dbReference type="PANTHER" id="PTHR34990:SF1">
    <property type="entry name" value="UDP-2,3-DIACYLGLUCOSAMINE HYDROLASE"/>
    <property type="match status" value="1"/>
</dbReference>
<evidence type="ECO:0000256" key="9">
    <source>
        <dbReference type="ARBA" id="ARBA00023211"/>
    </source>
</evidence>
<comment type="catalytic activity">
    <reaction evidence="10">
        <text>UDP-2-N,3-O-bis[(3R)-3-hydroxytetradecanoyl]-alpha-D-glucosamine + H2O = 2-N,3-O-bis[(3R)-3-hydroxytetradecanoyl]-alpha-D-glucosaminyl 1-phosphate + UMP + 2 H(+)</text>
        <dbReference type="Rhea" id="RHEA:25213"/>
        <dbReference type="ChEBI" id="CHEBI:15377"/>
        <dbReference type="ChEBI" id="CHEBI:15378"/>
        <dbReference type="ChEBI" id="CHEBI:57865"/>
        <dbReference type="ChEBI" id="CHEBI:57957"/>
        <dbReference type="ChEBI" id="CHEBI:78847"/>
        <dbReference type="EC" id="3.6.1.54"/>
    </reaction>
</comment>
<evidence type="ECO:0000259" key="11">
    <source>
        <dbReference type="Pfam" id="PF00149"/>
    </source>
</evidence>
<dbReference type="InterPro" id="IPR029052">
    <property type="entry name" value="Metallo-depent_PP-like"/>
</dbReference>
<reference evidence="12 13" key="1">
    <citation type="journal article" date="2015" name="Stand. Genomic Sci.">
        <title>Genomic Encyclopedia of Bacterial and Archaeal Type Strains, Phase III: the genomes of soil and plant-associated and newly described type strains.</title>
        <authorList>
            <person name="Whitman W.B."/>
            <person name="Woyke T."/>
            <person name="Klenk H.P."/>
            <person name="Zhou Y."/>
            <person name="Lilburn T.G."/>
            <person name="Beck B.J."/>
            <person name="De Vos P."/>
            <person name="Vandamme P."/>
            <person name="Eisen J.A."/>
            <person name="Garrity G."/>
            <person name="Hugenholtz P."/>
            <person name="Kyrpides N.C."/>
        </authorList>
    </citation>
    <scope>NUCLEOTIDE SEQUENCE [LARGE SCALE GENOMIC DNA]</scope>
    <source>
        <strain evidence="12 13">A3</strain>
    </source>
</reference>
<comment type="cofactor">
    <cofactor evidence="10">
        <name>Mn(2+)</name>
        <dbReference type="ChEBI" id="CHEBI:29035"/>
    </cofactor>
    <text evidence="10">Binds 2 Mn(2+) ions per subunit in a binuclear metal center.</text>
</comment>
<dbReference type="PANTHER" id="PTHR34990">
    <property type="entry name" value="UDP-2,3-DIACYLGLUCOSAMINE HYDROLASE-RELATED"/>
    <property type="match status" value="1"/>
</dbReference>
<dbReference type="EMBL" id="SLWQ01000002">
    <property type="protein sequence ID" value="TCO41920.1"/>
    <property type="molecule type" value="Genomic_DNA"/>
</dbReference>
<dbReference type="CDD" id="cd07398">
    <property type="entry name" value="MPP_YbbF-LpxH"/>
    <property type="match status" value="1"/>
</dbReference>
<dbReference type="HAMAP" id="MF_00575">
    <property type="entry name" value="LpxH"/>
    <property type="match status" value="1"/>
</dbReference>
<name>A0A4V6NNF4_9GAMM</name>
<comment type="caution">
    <text evidence="10">Lacks conserved residue(s) required for the propagation of feature annotation.</text>
</comment>
<keyword evidence="3 10" id="KW-0997">Cell inner membrane</keyword>
<evidence type="ECO:0000256" key="10">
    <source>
        <dbReference type="HAMAP-Rule" id="MF_00575"/>
    </source>
</evidence>
<dbReference type="NCBIfam" id="NF003743">
    <property type="entry name" value="PRK05340.1"/>
    <property type="match status" value="1"/>
</dbReference>
<dbReference type="GO" id="GO:0019897">
    <property type="term" value="C:extrinsic component of plasma membrane"/>
    <property type="evidence" value="ECO:0007669"/>
    <property type="project" value="UniProtKB-UniRule"/>
</dbReference>
<comment type="caution">
    <text evidence="12">The sequence shown here is derived from an EMBL/GenBank/DDBJ whole genome shotgun (WGS) entry which is preliminary data.</text>
</comment>
<dbReference type="GO" id="GO:0009245">
    <property type="term" value="P:lipid A biosynthetic process"/>
    <property type="evidence" value="ECO:0007669"/>
    <property type="project" value="UniProtKB-UniRule"/>
</dbReference>
<keyword evidence="1 10" id="KW-1003">Cell membrane</keyword>
<evidence type="ECO:0000256" key="7">
    <source>
        <dbReference type="ARBA" id="ARBA00023098"/>
    </source>
</evidence>
<dbReference type="AlphaFoldDB" id="A0A4V6NNF4"/>
<dbReference type="NCBIfam" id="TIGR01854">
    <property type="entry name" value="lipid_A_lpxH"/>
    <property type="match status" value="1"/>
</dbReference>
<accession>A0A4V6NNF4</accession>
<keyword evidence="5 10" id="KW-0479">Metal-binding</keyword>
<feature type="binding site" evidence="10">
    <location>
        <position position="10"/>
    </location>
    <ligand>
        <name>Mn(2+)</name>
        <dbReference type="ChEBI" id="CHEBI:29035"/>
        <label>1</label>
    </ligand>
</feature>
<dbReference type="InterPro" id="IPR004843">
    <property type="entry name" value="Calcineurin-like_PHP"/>
</dbReference>
<keyword evidence="8 10" id="KW-0472">Membrane</keyword>
<feature type="binding site" evidence="10">
    <location>
        <position position="41"/>
    </location>
    <ligand>
        <name>Mn(2+)</name>
        <dbReference type="ChEBI" id="CHEBI:29035"/>
        <label>1</label>
    </ligand>
</feature>
<dbReference type="Gene3D" id="3.60.21.10">
    <property type="match status" value="1"/>
</dbReference>
<dbReference type="UniPathway" id="UPA00359">
    <property type="reaction ID" value="UER00480"/>
</dbReference>
<feature type="domain" description="Calcineurin-like phosphoesterase" evidence="11">
    <location>
        <begin position="1"/>
        <end position="199"/>
    </location>
</feature>
<dbReference type="GO" id="GO:0030145">
    <property type="term" value="F:manganese ion binding"/>
    <property type="evidence" value="ECO:0007669"/>
    <property type="project" value="UniProtKB-UniRule"/>
</dbReference>
<evidence type="ECO:0000256" key="4">
    <source>
        <dbReference type="ARBA" id="ARBA00022556"/>
    </source>
</evidence>
<feature type="binding site" evidence="10">
    <location>
        <position position="79"/>
    </location>
    <ligand>
        <name>Mn(2+)</name>
        <dbReference type="ChEBI" id="CHEBI:29035"/>
        <label>2</label>
    </ligand>
</feature>
<sequence>MTTLFISDLHLDASRPHITQLFVTFVREEASQASALYILGDLFEAWIGDDAHDETAEQVATALAGLHAYGVPTFFIHGNRDFLLGDAYARRARMTLLPDGSVIEIGGERVLLMHGDTLCTDDVPYQAFRVQSHTPEWQRAFLARPLEERRAFAAQARAESQRYTRSVGDAITDVNADAVAATLRAHGVRRLVHGHTHRPAQHRLDLDGTPAERIVLGDWYEQGSVVRFASACEAALETLPRAPRGR</sequence>
<dbReference type="GO" id="GO:0008758">
    <property type="term" value="F:UDP-2,3-diacylglucosamine hydrolase activity"/>
    <property type="evidence" value="ECO:0007669"/>
    <property type="project" value="UniProtKB-UniRule"/>
</dbReference>
<dbReference type="OrthoDB" id="9783283at2"/>
<evidence type="ECO:0000256" key="8">
    <source>
        <dbReference type="ARBA" id="ARBA00023136"/>
    </source>
</evidence>
<evidence type="ECO:0000256" key="6">
    <source>
        <dbReference type="ARBA" id="ARBA00022801"/>
    </source>
</evidence>
<feature type="binding site" evidence="10">
    <location>
        <position position="195"/>
    </location>
    <ligand>
        <name>substrate</name>
    </ligand>
</feature>
<dbReference type="GO" id="GO:0005737">
    <property type="term" value="C:cytoplasm"/>
    <property type="evidence" value="ECO:0007669"/>
    <property type="project" value="InterPro"/>
</dbReference>
<feature type="binding site" evidence="10">
    <location>
        <position position="160"/>
    </location>
    <ligand>
        <name>substrate</name>
    </ligand>
</feature>
<comment type="subcellular location">
    <subcellularLocation>
        <location evidence="10">Cell inner membrane</location>
        <topology evidence="10">Peripheral membrane protein</topology>
        <orientation evidence="10">Cytoplasmic side</orientation>
    </subcellularLocation>
</comment>
<dbReference type="InterPro" id="IPR010138">
    <property type="entry name" value="UDP-diacylglucosamine_Hdrlase"/>
</dbReference>
<proteinExistence type="inferred from homology"/>
<feature type="binding site" evidence="10">
    <location>
        <position position="195"/>
    </location>
    <ligand>
        <name>Mn(2+)</name>
        <dbReference type="ChEBI" id="CHEBI:29035"/>
        <label>2</label>
    </ligand>
</feature>
<evidence type="ECO:0000256" key="1">
    <source>
        <dbReference type="ARBA" id="ARBA00022475"/>
    </source>
</evidence>
<dbReference type="RefSeq" id="WP_131994749.1">
    <property type="nucleotide sequence ID" value="NZ_JACGXM010000005.1"/>
</dbReference>
<dbReference type="SUPFAM" id="SSF56300">
    <property type="entry name" value="Metallo-dependent phosphatases"/>
    <property type="match status" value="1"/>
</dbReference>
<feature type="binding site" evidence="10">
    <location>
        <position position="114"/>
    </location>
    <ligand>
        <name>Mn(2+)</name>
        <dbReference type="ChEBI" id="CHEBI:29035"/>
        <label>2</label>
    </ligand>
</feature>
<comment type="pathway">
    <text evidence="10">Glycolipid biosynthesis; lipid IV(A) biosynthesis; lipid IV(A) from (3R)-3-hydroxytetradecanoyl-[acyl-carrier-protein] and UDP-N-acetyl-alpha-D-glucosamine: step 4/6.</text>
</comment>
<keyword evidence="7 10" id="KW-0443">Lipid metabolism</keyword>
<feature type="binding site" evidence="10">
    <location>
        <position position="122"/>
    </location>
    <ligand>
        <name>substrate</name>
    </ligand>
</feature>
<feature type="binding site" evidence="10">
    <location>
        <position position="164"/>
    </location>
    <ligand>
        <name>substrate</name>
    </ligand>
</feature>
<organism evidence="12 13">
    <name type="scientific">Dokdonella fugitiva</name>
    <dbReference type="NCBI Taxonomy" id="328517"/>
    <lineage>
        <taxon>Bacteria</taxon>
        <taxon>Pseudomonadati</taxon>
        <taxon>Pseudomonadota</taxon>
        <taxon>Gammaproteobacteria</taxon>
        <taxon>Lysobacterales</taxon>
        <taxon>Rhodanobacteraceae</taxon>
        <taxon>Dokdonella</taxon>
    </lineage>
</organism>
<dbReference type="InterPro" id="IPR043461">
    <property type="entry name" value="LpxH-like"/>
</dbReference>
<gene>
    <name evidence="10" type="primary">lpxH</name>
    <name evidence="12" type="ORF">EV148_102274</name>
</gene>
<evidence type="ECO:0000313" key="13">
    <source>
        <dbReference type="Proteomes" id="UP000294862"/>
    </source>
</evidence>
<keyword evidence="13" id="KW-1185">Reference proteome</keyword>
<comment type="function">
    <text evidence="10">Hydrolyzes the pyrophosphate bond of UDP-2,3-diacylglucosamine to yield 2,3-diacylglucosamine 1-phosphate (lipid X) and UMP by catalyzing the attack of water at the alpha-P atom. Involved in the biosynthesis of lipid A, a phosphorylated glycolipid that anchors the lipopolysaccharide to the outer membrane of the cell.</text>
</comment>
<dbReference type="Pfam" id="PF00149">
    <property type="entry name" value="Metallophos"/>
    <property type="match status" value="1"/>
</dbReference>
<keyword evidence="2 10" id="KW-0444">Lipid biosynthesis</keyword>
<feature type="binding site" evidence="10">
    <location>
        <position position="41"/>
    </location>
    <ligand>
        <name>Mn(2+)</name>
        <dbReference type="ChEBI" id="CHEBI:29035"/>
        <label>2</label>
    </ligand>
</feature>
<evidence type="ECO:0000256" key="5">
    <source>
        <dbReference type="ARBA" id="ARBA00022723"/>
    </source>
</evidence>
<dbReference type="Proteomes" id="UP000294862">
    <property type="component" value="Unassembled WGS sequence"/>
</dbReference>
<evidence type="ECO:0000256" key="2">
    <source>
        <dbReference type="ARBA" id="ARBA00022516"/>
    </source>
</evidence>
<feature type="binding site" evidence="10">
    <location>
        <begin position="79"/>
        <end position="80"/>
    </location>
    <ligand>
        <name>substrate</name>
    </ligand>
</feature>
<feature type="binding site" evidence="10">
    <location>
        <position position="8"/>
    </location>
    <ligand>
        <name>Mn(2+)</name>
        <dbReference type="ChEBI" id="CHEBI:29035"/>
        <label>1</label>
    </ligand>
</feature>